<comment type="cofactor">
    <cofactor evidence="8">
        <name>Mg(2+)</name>
        <dbReference type="ChEBI" id="CHEBI:18420"/>
    </cofactor>
    <text evidence="8">Binds 2 magnesium ions per subunit.</text>
</comment>
<dbReference type="GO" id="GO:0032957">
    <property type="term" value="P:inositol trisphosphate metabolic process"/>
    <property type="evidence" value="ECO:0007669"/>
    <property type="project" value="InterPro"/>
</dbReference>
<proteinExistence type="inferred from homology"/>
<evidence type="ECO:0000256" key="1">
    <source>
        <dbReference type="ARBA" id="ARBA00009601"/>
    </source>
</evidence>
<dbReference type="AlphaFoldDB" id="A0A4S2M771"/>
<keyword evidence="2 8" id="KW-0808">Transferase</keyword>
<keyword evidence="3 8" id="KW-0479">Metal-binding</keyword>
<dbReference type="InterPro" id="IPR040464">
    <property type="entry name" value="InsP(3)kin_ATP-grasp"/>
</dbReference>
<dbReference type="EC" id="2.7.1.134" evidence="8"/>
<evidence type="ECO:0000256" key="7">
    <source>
        <dbReference type="ARBA" id="ARBA00022842"/>
    </source>
</evidence>
<evidence type="ECO:0000313" key="11">
    <source>
        <dbReference type="Proteomes" id="UP000308267"/>
    </source>
</evidence>
<evidence type="ECO:0000256" key="2">
    <source>
        <dbReference type="ARBA" id="ARBA00022679"/>
    </source>
</evidence>
<dbReference type="Pfam" id="PF05770">
    <property type="entry name" value="Ins134_P3_kin"/>
    <property type="match status" value="1"/>
</dbReference>
<comment type="subunit">
    <text evidence="8">Monomer.</text>
</comment>
<keyword evidence="5 8" id="KW-0418">Kinase</keyword>
<dbReference type="GO" id="GO:0047325">
    <property type="term" value="F:inositol-3,4,5,6-tetrakisphosphate 1-kinase activity"/>
    <property type="evidence" value="ECO:0007669"/>
    <property type="project" value="UniProtKB-EC"/>
</dbReference>
<dbReference type="EMBL" id="SJOL01003945">
    <property type="protein sequence ID" value="TGZ72222.1"/>
    <property type="molecule type" value="Genomic_DNA"/>
</dbReference>
<dbReference type="STRING" id="147828.A0A4S2M771"/>
<keyword evidence="6 8" id="KW-0067">ATP-binding</keyword>
<comment type="caution">
    <text evidence="10">The sequence shown here is derived from an EMBL/GenBank/DDBJ whole genome shotgun (WGS) entry which is preliminary data.</text>
</comment>
<evidence type="ECO:0000256" key="5">
    <source>
        <dbReference type="ARBA" id="ARBA00022777"/>
    </source>
</evidence>
<accession>A0A4S2M771</accession>
<keyword evidence="11" id="KW-1185">Reference proteome</keyword>
<organism evidence="10 11">
    <name type="scientific">Opisthorchis felineus</name>
    <dbReference type="NCBI Taxonomy" id="147828"/>
    <lineage>
        <taxon>Eukaryota</taxon>
        <taxon>Metazoa</taxon>
        <taxon>Spiralia</taxon>
        <taxon>Lophotrochozoa</taxon>
        <taxon>Platyhelminthes</taxon>
        <taxon>Trematoda</taxon>
        <taxon>Digenea</taxon>
        <taxon>Opisthorchiida</taxon>
        <taxon>Opisthorchiata</taxon>
        <taxon>Opisthorchiidae</taxon>
        <taxon>Opisthorchis</taxon>
    </lineage>
</organism>
<evidence type="ECO:0000256" key="4">
    <source>
        <dbReference type="ARBA" id="ARBA00022741"/>
    </source>
</evidence>
<evidence type="ECO:0000256" key="6">
    <source>
        <dbReference type="ARBA" id="ARBA00022840"/>
    </source>
</evidence>
<keyword evidence="4 8" id="KW-0547">Nucleotide-binding</keyword>
<dbReference type="GO" id="GO:0052725">
    <property type="term" value="F:inositol-1,3,4-trisphosphate 6-kinase activity"/>
    <property type="evidence" value="ECO:0007669"/>
    <property type="project" value="InterPro"/>
</dbReference>
<dbReference type="InterPro" id="IPR008656">
    <property type="entry name" value="Inositol_tetrakis-P_1-kinase"/>
</dbReference>
<gene>
    <name evidence="10" type="ORF">CRM22_002216</name>
</gene>
<comment type="similarity">
    <text evidence="1 8">Belongs to the ITPK1 family.</text>
</comment>
<dbReference type="OrthoDB" id="25308at2759"/>
<dbReference type="PANTHER" id="PTHR14217">
    <property type="entry name" value="INOSITOL-TETRAKISPHOSPHATE 1-KINASE"/>
    <property type="match status" value="1"/>
</dbReference>
<keyword evidence="7 8" id="KW-0460">Magnesium</keyword>
<dbReference type="PANTHER" id="PTHR14217:SF1">
    <property type="entry name" value="INOSITOL-TETRAKISPHOSPHATE 1-KINASE"/>
    <property type="match status" value="1"/>
</dbReference>
<feature type="domain" description="Inositol 1,3,4-trisphosphate 5/6-kinase ATP-grasp" evidence="9">
    <location>
        <begin position="116"/>
        <end position="327"/>
    </location>
</feature>
<protein>
    <recommendedName>
        <fullName evidence="8">Inositol-tetrakisphosphate 1-kinase</fullName>
        <ecNumber evidence="8">2.7.1.134</ecNumber>
    </recommendedName>
</protein>
<dbReference type="Gene3D" id="3.30.470.20">
    <property type="entry name" value="ATP-grasp fold, B domain"/>
    <property type="match status" value="1"/>
</dbReference>
<evidence type="ECO:0000259" key="9">
    <source>
        <dbReference type="Pfam" id="PF05770"/>
    </source>
</evidence>
<dbReference type="PIRSF" id="PIRSF038186">
    <property type="entry name" value="ITPK"/>
    <property type="match status" value="1"/>
</dbReference>
<dbReference type="GO" id="GO:0005737">
    <property type="term" value="C:cytoplasm"/>
    <property type="evidence" value="ECO:0007669"/>
    <property type="project" value="TreeGrafter"/>
</dbReference>
<dbReference type="GO" id="GO:0052726">
    <property type="term" value="F:inositol-1,3,4-trisphosphate 5-kinase activity"/>
    <property type="evidence" value="ECO:0007669"/>
    <property type="project" value="InterPro"/>
</dbReference>
<evidence type="ECO:0000256" key="8">
    <source>
        <dbReference type="PIRNR" id="PIRNR038186"/>
    </source>
</evidence>
<dbReference type="GO" id="GO:0005524">
    <property type="term" value="F:ATP binding"/>
    <property type="evidence" value="ECO:0007669"/>
    <property type="project" value="UniProtKB-KW"/>
</dbReference>
<reference evidence="10 11" key="1">
    <citation type="journal article" date="2019" name="BMC Genomics">
        <title>New insights from Opisthorchis felineus genome: update on genomics of the epidemiologically important liver flukes.</title>
        <authorList>
            <person name="Ershov N.I."/>
            <person name="Mordvinov V.A."/>
            <person name="Prokhortchouk E.B."/>
            <person name="Pakharukova M.Y."/>
            <person name="Gunbin K.V."/>
            <person name="Ustyantsev K."/>
            <person name="Genaev M.A."/>
            <person name="Blinov A.G."/>
            <person name="Mazur A."/>
            <person name="Boulygina E."/>
            <person name="Tsygankova S."/>
            <person name="Khrameeva E."/>
            <person name="Chekanov N."/>
            <person name="Fan G."/>
            <person name="Xiao A."/>
            <person name="Zhang H."/>
            <person name="Xu X."/>
            <person name="Yang H."/>
            <person name="Solovyev V."/>
            <person name="Lee S.M."/>
            <person name="Liu X."/>
            <person name="Afonnikov D.A."/>
            <person name="Skryabin K.G."/>
        </authorList>
    </citation>
    <scope>NUCLEOTIDE SEQUENCE [LARGE SCALE GENOMIC DNA]</scope>
    <source>
        <strain evidence="10">AK-0245</strain>
        <tissue evidence="10">Whole organism</tissue>
    </source>
</reference>
<dbReference type="Proteomes" id="UP000308267">
    <property type="component" value="Unassembled WGS sequence"/>
</dbReference>
<dbReference type="GO" id="GO:0000287">
    <property type="term" value="F:magnesium ion binding"/>
    <property type="evidence" value="ECO:0007669"/>
    <property type="project" value="InterPro"/>
</dbReference>
<evidence type="ECO:0000313" key="10">
    <source>
        <dbReference type="EMBL" id="TGZ72222.1"/>
    </source>
</evidence>
<name>A0A4S2M771_OPIFE</name>
<evidence type="ECO:0000256" key="3">
    <source>
        <dbReference type="ARBA" id="ARBA00022723"/>
    </source>
</evidence>
<comment type="function">
    <text evidence="8">Kinase that can phosphorylate various inositol polyphosphate such as Ins(3,4,5,6)P4 or Ins(1,3,4)P3.</text>
</comment>
<sequence length="342" mass="38907">MVIVGVVMVREKMQEIGLACLPAARSFRDISLVEIDLTNDSTPAVKLDAVLHNMSDFLSGKKGLRLIDRAETFYEHLLANTNVVCIDPIVSVRRIFSRLDQLELAKMSLESSNFADRAFVPEFCLLESNDRWANVHRLKEYGLRFPIICKPIRAQGDGAHDMAVVFDENGLEEIHYPVVAQRFINHNAQLFKISVVEEHVFTTQRPSIKNMHTSHGQRTLFFHTFLVSKDGHQYPLTKLDPNDKLGSIVPEEDEVLFAKIATKVRQDFCLDLFSVDVIECVEQGANSKNAEDMCEGYKRRKFAVIDVNPLPSYKNVPHFHHHLGNLIRKKLSLPTIPLEDTD</sequence>
<comment type="catalytic activity">
    <reaction evidence="8">
        <text>1D-myo-inositol 3,4,5,6-tetrakisphosphate + ATP = 1D-myo-inositol 1,3,4,5,6-pentakisphosphate + ADP + H(+)</text>
        <dbReference type="Rhea" id="RHEA:12452"/>
        <dbReference type="ChEBI" id="CHEBI:15378"/>
        <dbReference type="ChEBI" id="CHEBI:30616"/>
        <dbReference type="ChEBI" id="CHEBI:57539"/>
        <dbReference type="ChEBI" id="CHEBI:57733"/>
        <dbReference type="ChEBI" id="CHEBI:456216"/>
        <dbReference type="EC" id="2.7.1.134"/>
    </reaction>
</comment>